<reference evidence="2" key="1">
    <citation type="submission" date="2021-04" db="EMBL/GenBank/DDBJ databases">
        <title>Phylogenetic analysis of Acidobacteriaceae.</title>
        <authorList>
            <person name="Qiu L."/>
            <person name="Zhang Q."/>
        </authorList>
    </citation>
    <scope>NUCLEOTIDE SEQUENCE</scope>
    <source>
        <strain evidence="2">DSM 25168</strain>
    </source>
</reference>
<evidence type="ECO:0000259" key="1">
    <source>
        <dbReference type="Pfam" id="PF16694"/>
    </source>
</evidence>
<evidence type="ECO:0000313" key="2">
    <source>
        <dbReference type="EMBL" id="UWZ85224.1"/>
    </source>
</evidence>
<organism evidence="2 3">
    <name type="scientific">Occallatibacter riparius</name>
    <dbReference type="NCBI Taxonomy" id="1002689"/>
    <lineage>
        <taxon>Bacteria</taxon>
        <taxon>Pseudomonadati</taxon>
        <taxon>Acidobacteriota</taxon>
        <taxon>Terriglobia</taxon>
        <taxon>Terriglobales</taxon>
        <taxon>Acidobacteriaceae</taxon>
        <taxon>Occallatibacter</taxon>
    </lineage>
</organism>
<feature type="domain" description="Cytochrome P460" evidence="1">
    <location>
        <begin position="58"/>
        <end position="199"/>
    </location>
</feature>
<gene>
    <name evidence="2" type="ORF">MOP44_04600</name>
</gene>
<dbReference type="AlphaFoldDB" id="A0A9J7BRC5"/>
<proteinExistence type="predicted"/>
<dbReference type="Pfam" id="PF16694">
    <property type="entry name" value="Cytochrome_P460"/>
    <property type="match status" value="1"/>
</dbReference>
<dbReference type="Gene3D" id="3.50.70.20">
    <property type="entry name" value="Cytochrome P460"/>
    <property type="match status" value="1"/>
</dbReference>
<evidence type="ECO:0000313" key="3">
    <source>
        <dbReference type="Proteomes" id="UP001059380"/>
    </source>
</evidence>
<keyword evidence="3" id="KW-1185">Reference proteome</keyword>
<accession>A0A9J7BRC5</accession>
<sequence>MNKRLWISSIVVTAAATIGLLKNTGNERVLAAQHVSKVNPLPSSTTAQFTPDGKLKLPVGFRRWVFIGAPLTPNALNGGEANFPEFHHVYVEEKNLDVYLKTGTFPEGTILIKELTRVLKPTYPDGSRTEPSGRGYFNGELNGIDASVKDSKRFAKTNGWGYFTFGHHPMPYAQTAAESSVSECAGCHLGNVANTDMTWVQFYPILRDKPKP</sequence>
<protein>
    <submittedName>
        <fullName evidence="2">Cytochrome P460 family protein</fullName>
    </submittedName>
</protein>
<dbReference type="KEGG" id="orp:MOP44_04600"/>
<dbReference type="CDD" id="cd20751">
    <property type="entry name" value="cyt_P460_Ne-like"/>
    <property type="match status" value="1"/>
</dbReference>
<dbReference type="RefSeq" id="WP_260794742.1">
    <property type="nucleotide sequence ID" value="NZ_CP093313.1"/>
</dbReference>
<dbReference type="InterPro" id="IPR032033">
    <property type="entry name" value="Cytochrome_P460"/>
</dbReference>
<name>A0A9J7BRC5_9BACT</name>
<dbReference type="Proteomes" id="UP001059380">
    <property type="component" value="Chromosome"/>
</dbReference>
<dbReference type="EMBL" id="CP093313">
    <property type="protein sequence ID" value="UWZ85224.1"/>
    <property type="molecule type" value="Genomic_DNA"/>
</dbReference>
<dbReference type="InterPro" id="IPR038142">
    <property type="entry name" value="Cytochrome_P460_sp"/>
</dbReference>